<protein>
    <submittedName>
        <fullName evidence="1">Uncharacterized protein</fullName>
    </submittedName>
</protein>
<reference evidence="1 2" key="1">
    <citation type="submission" date="2016-10" db="EMBL/GenBank/DDBJ databases">
        <authorList>
            <person name="de Groot N.N."/>
        </authorList>
    </citation>
    <scope>NUCLEOTIDE SEQUENCE [LARGE SCALE GENOMIC DNA]</scope>
    <source>
        <strain evidence="1 2">DSM 10495</strain>
    </source>
</reference>
<name>A0A1H4RYA3_9MICC</name>
<organism evidence="1 2">
    <name type="scientific">Arthrobacter woluwensis</name>
    <dbReference type="NCBI Taxonomy" id="156980"/>
    <lineage>
        <taxon>Bacteria</taxon>
        <taxon>Bacillati</taxon>
        <taxon>Actinomycetota</taxon>
        <taxon>Actinomycetes</taxon>
        <taxon>Micrococcales</taxon>
        <taxon>Micrococcaceae</taxon>
        <taxon>Arthrobacter</taxon>
    </lineage>
</organism>
<keyword evidence="2" id="KW-1185">Reference proteome</keyword>
<gene>
    <name evidence="1" type="ORF">SAMN04489745_2689</name>
</gene>
<dbReference type="Proteomes" id="UP000182652">
    <property type="component" value="Unassembled WGS sequence"/>
</dbReference>
<evidence type="ECO:0000313" key="1">
    <source>
        <dbReference type="EMBL" id="SEC36866.1"/>
    </source>
</evidence>
<dbReference type="AlphaFoldDB" id="A0A1H4RYA3"/>
<dbReference type="RefSeq" id="WP_139244695.1">
    <property type="nucleotide sequence ID" value="NZ_FNSN01000003.1"/>
</dbReference>
<evidence type="ECO:0000313" key="2">
    <source>
        <dbReference type="Proteomes" id="UP000182652"/>
    </source>
</evidence>
<dbReference type="STRING" id="156980.SAMN04489745_2689"/>
<accession>A0A1H4RYA3</accession>
<proteinExistence type="predicted"/>
<sequence length="98" mass="11531">MRLINRNEHVVDNVVQSQFEMYRNGTVVGVARYQMRGDRIVFMLCQTTPACSRLERRSFYLAAVRDAHHRHLRIDITSRSMAEELRVPRAERELSLTV</sequence>
<dbReference type="EMBL" id="FNSN01000003">
    <property type="protein sequence ID" value="SEC36866.1"/>
    <property type="molecule type" value="Genomic_DNA"/>
</dbReference>